<feature type="binding site" description="axial binding residue" evidence="7">
    <location>
        <position position="431"/>
    </location>
    <ligand>
        <name>heme</name>
        <dbReference type="ChEBI" id="CHEBI:30413"/>
    </ligand>
    <ligandPart>
        <name>Fe</name>
        <dbReference type="ChEBI" id="CHEBI:18248"/>
    </ligandPart>
</feature>
<dbReference type="PRINTS" id="PR00385">
    <property type="entry name" value="P450"/>
</dbReference>
<dbReference type="InterPro" id="IPR001128">
    <property type="entry name" value="Cyt_P450"/>
</dbReference>
<comment type="caution">
    <text evidence="10">The sequence shown here is derived from an EMBL/GenBank/DDBJ whole genome shotgun (WGS) entry which is preliminary data.</text>
</comment>
<evidence type="ECO:0000256" key="1">
    <source>
        <dbReference type="ARBA" id="ARBA00001971"/>
    </source>
</evidence>
<evidence type="ECO:0000256" key="6">
    <source>
        <dbReference type="ARBA" id="ARBA00023004"/>
    </source>
</evidence>
<dbReference type="Proteomes" id="UP000076881">
    <property type="component" value="Unassembled WGS sequence"/>
</dbReference>
<keyword evidence="4 7" id="KW-0479">Metal-binding</keyword>
<reference evidence="10 11" key="1">
    <citation type="journal article" date="2016" name="Genome Biol. Evol.">
        <title>Divergent and convergent evolution of fungal pathogenicity.</title>
        <authorList>
            <person name="Shang Y."/>
            <person name="Xiao G."/>
            <person name="Zheng P."/>
            <person name="Cen K."/>
            <person name="Zhan S."/>
            <person name="Wang C."/>
        </authorList>
    </citation>
    <scope>NUCLEOTIDE SEQUENCE [LARGE SCALE GENOMIC DNA]</scope>
    <source>
        <strain evidence="10 11">RCEF 1005</strain>
    </source>
</reference>
<keyword evidence="3 7" id="KW-0349">Heme</keyword>
<dbReference type="EMBL" id="AZHF01000012">
    <property type="protein sequence ID" value="OAA67805.1"/>
    <property type="molecule type" value="Genomic_DNA"/>
</dbReference>
<name>A0A167ZQT0_CORDF</name>
<dbReference type="AlphaFoldDB" id="A0A167ZQT0"/>
<comment type="similarity">
    <text evidence="2 8">Belongs to the cytochrome P450 family.</text>
</comment>
<proteinExistence type="inferred from homology"/>
<dbReference type="PANTHER" id="PTHR24305:SF96">
    <property type="entry name" value="CYTOCHROME P450 MONOOXYGENASE STCB-RELATED"/>
    <property type="match status" value="1"/>
</dbReference>
<comment type="cofactor">
    <cofactor evidence="1 7">
        <name>heme</name>
        <dbReference type="ChEBI" id="CHEBI:30413"/>
    </cofactor>
</comment>
<evidence type="ECO:0000256" key="5">
    <source>
        <dbReference type="ARBA" id="ARBA00023002"/>
    </source>
</evidence>
<dbReference type="OrthoDB" id="1470350at2759"/>
<dbReference type="PANTHER" id="PTHR24305">
    <property type="entry name" value="CYTOCHROME P450"/>
    <property type="match status" value="1"/>
</dbReference>
<evidence type="ECO:0000313" key="11">
    <source>
        <dbReference type="Proteomes" id="UP000076881"/>
    </source>
</evidence>
<keyword evidence="6 7" id="KW-0408">Iron</keyword>
<dbReference type="GO" id="GO:0020037">
    <property type="term" value="F:heme binding"/>
    <property type="evidence" value="ECO:0007669"/>
    <property type="project" value="InterPro"/>
</dbReference>
<dbReference type="PRINTS" id="PR00463">
    <property type="entry name" value="EP450I"/>
</dbReference>
<evidence type="ECO:0000256" key="4">
    <source>
        <dbReference type="ARBA" id="ARBA00022723"/>
    </source>
</evidence>
<keyword evidence="9" id="KW-0472">Membrane</keyword>
<dbReference type="PROSITE" id="PS00086">
    <property type="entry name" value="CYTOCHROME_P450"/>
    <property type="match status" value="1"/>
</dbReference>
<dbReference type="Pfam" id="PF00067">
    <property type="entry name" value="p450"/>
    <property type="match status" value="1"/>
</dbReference>
<keyword evidence="9" id="KW-1133">Transmembrane helix</keyword>
<gene>
    <name evidence="10" type="ORF">LEL_10428</name>
</gene>
<dbReference type="Gene3D" id="1.10.630.10">
    <property type="entry name" value="Cytochrome P450"/>
    <property type="match status" value="1"/>
</dbReference>
<dbReference type="InterPro" id="IPR002401">
    <property type="entry name" value="Cyt_P450_E_grp-I"/>
</dbReference>
<evidence type="ECO:0000256" key="8">
    <source>
        <dbReference type="RuleBase" id="RU000461"/>
    </source>
</evidence>
<keyword evidence="8" id="KW-0503">Monooxygenase</keyword>
<dbReference type="InterPro" id="IPR036396">
    <property type="entry name" value="Cyt_P450_sf"/>
</dbReference>
<sequence>MEPQVLKIYAVLVGIATLWVFSKLIAILRNPISNIPGPWYTRFTALPNRLYMVKGFTPGHAHKLHKKYGHIVRTGPGEVSITDIGDVKKVYNYKETFIKHPAYRTLAPSKVNSMFNTSDVELHRRYRRLLAPPMSESSLKPAIPEVYSRASATIFQMSEELQTRGAIDVFKWWYFYSTDTIGELTFGSSFNMIESGRKNQYFEDLLAVNKSGSIRLLVPGLNRLAQYITIPIVNNAIEGSKRMRNYAVQSISRQKESALAGNEKAKNTLFSKVLEAKDNDILTEEEVVVNAQTYITAGSDTTSNTLTYLTWAVASHPKVRDKLAAEVATLPDAFTEADTRELRYVDQVIKETMRLWAAVPCSLARVVPPEGVSLSGYWIQGGTTVGCQAYTVHRDAEIFPNPELFNPERWENPTKAMKEALMPFGLGTRICPGSHLAMIEIRLAVALFWRKFPKATVSAMEGMSDGDMEPQIYLLTSPAGKRCLIKG</sequence>
<evidence type="ECO:0000256" key="3">
    <source>
        <dbReference type="ARBA" id="ARBA00022617"/>
    </source>
</evidence>
<dbReference type="GO" id="GO:0005506">
    <property type="term" value="F:iron ion binding"/>
    <property type="evidence" value="ECO:0007669"/>
    <property type="project" value="InterPro"/>
</dbReference>
<evidence type="ECO:0000256" key="2">
    <source>
        <dbReference type="ARBA" id="ARBA00010617"/>
    </source>
</evidence>
<dbReference type="InterPro" id="IPR017972">
    <property type="entry name" value="Cyt_P450_CS"/>
</dbReference>
<dbReference type="SUPFAM" id="SSF48264">
    <property type="entry name" value="Cytochrome P450"/>
    <property type="match status" value="1"/>
</dbReference>
<evidence type="ECO:0000256" key="9">
    <source>
        <dbReference type="SAM" id="Phobius"/>
    </source>
</evidence>
<dbReference type="STRING" id="1081108.A0A167ZQT0"/>
<protein>
    <submittedName>
        <fullName evidence="10">Cytochrome P450</fullName>
    </submittedName>
</protein>
<dbReference type="GO" id="GO:0016705">
    <property type="term" value="F:oxidoreductase activity, acting on paired donors, with incorporation or reduction of molecular oxygen"/>
    <property type="evidence" value="ECO:0007669"/>
    <property type="project" value="InterPro"/>
</dbReference>
<organism evidence="10 11">
    <name type="scientific">Akanthomyces lecanii RCEF 1005</name>
    <dbReference type="NCBI Taxonomy" id="1081108"/>
    <lineage>
        <taxon>Eukaryota</taxon>
        <taxon>Fungi</taxon>
        <taxon>Dikarya</taxon>
        <taxon>Ascomycota</taxon>
        <taxon>Pezizomycotina</taxon>
        <taxon>Sordariomycetes</taxon>
        <taxon>Hypocreomycetidae</taxon>
        <taxon>Hypocreales</taxon>
        <taxon>Cordycipitaceae</taxon>
        <taxon>Akanthomyces</taxon>
        <taxon>Cordyceps confragosa</taxon>
    </lineage>
</organism>
<keyword evidence="11" id="KW-1185">Reference proteome</keyword>
<accession>A0A167ZQT0</accession>
<feature type="transmembrane region" description="Helical" evidence="9">
    <location>
        <begin position="6"/>
        <end position="28"/>
    </location>
</feature>
<dbReference type="InterPro" id="IPR050121">
    <property type="entry name" value="Cytochrome_P450_monoxygenase"/>
</dbReference>
<evidence type="ECO:0000313" key="10">
    <source>
        <dbReference type="EMBL" id="OAA67805.1"/>
    </source>
</evidence>
<keyword evidence="9" id="KW-0812">Transmembrane</keyword>
<dbReference type="GO" id="GO:0004497">
    <property type="term" value="F:monooxygenase activity"/>
    <property type="evidence" value="ECO:0007669"/>
    <property type="project" value="UniProtKB-KW"/>
</dbReference>
<keyword evidence="5 8" id="KW-0560">Oxidoreductase</keyword>
<evidence type="ECO:0000256" key="7">
    <source>
        <dbReference type="PIRSR" id="PIRSR602401-1"/>
    </source>
</evidence>